<feature type="signal peptide" evidence="1">
    <location>
        <begin position="1"/>
        <end position="22"/>
    </location>
</feature>
<feature type="chain" id="PRO_5017601381" description="Lipoprotein" evidence="1">
    <location>
        <begin position="23"/>
        <end position="464"/>
    </location>
</feature>
<reference evidence="3" key="1">
    <citation type="submission" date="2018-09" db="EMBL/GenBank/DDBJ databases">
        <title>The complete genome of Acinetobacter sp. strain WCHAc010005.</title>
        <authorList>
            <person name="Hu Y."/>
            <person name="Long H."/>
            <person name="Feng Y."/>
            <person name="Zong Z."/>
        </authorList>
    </citation>
    <scope>NUCLEOTIDE SEQUENCE [LARGE SCALE GENOMIC DNA]</scope>
    <source>
        <strain evidence="3">WCHAc010005</strain>
    </source>
</reference>
<dbReference type="PROSITE" id="PS51257">
    <property type="entry name" value="PROKAR_LIPOPROTEIN"/>
    <property type="match status" value="1"/>
</dbReference>
<evidence type="ECO:0000313" key="2">
    <source>
        <dbReference type="EMBL" id="AXY58119.1"/>
    </source>
</evidence>
<name>A0A3B7M6T4_9GAMM</name>
<organism evidence="2 3">
    <name type="scientific">Acinetobacter chinensis</name>
    <dbReference type="NCBI Taxonomy" id="2004650"/>
    <lineage>
        <taxon>Bacteria</taxon>
        <taxon>Pseudomonadati</taxon>
        <taxon>Pseudomonadota</taxon>
        <taxon>Gammaproteobacteria</taxon>
        <taxon>Moraxellales</taxon>
        <taxon>Moraxellaceae</taxon>
        <taxon>Acinetobacter</taxon>
    </lineage>
</organism>
<sequence length="464" mass="51399">MKNTFKLNIVLTAVLTSVGLTACGGGSDDNSTVTVQPEQPSALTDCMWQNSFSSKSGTGEDPLNIAFPDSNVNYWSSEFAVPEGAKVTIDGDYPYSRHFSLVSYTAEGLRVNSLLDSTIAPNKGSVNPFIPGNKRLDKSRSYTAQLELGELPENPVENTLYAPKTEGNKVAMLYRVYVPNKNMDEKGNASFPRFKVQLANGEVKTGNDACNVLQVKRTPIQKTTTISEATSLALFNQQLHEGFPAQQIPTWYKAFSGVDNIKCIYKFDPVTKKPIDKCEGQPVTPKLNYWATPDNEYVFAMTSRRLGKVMELRGKLPPTVKTLNNDPLFEKTDVRYWSICSNELITTATNYCLYDEQIKNVDKDGFYTIVASLPEDRPANATEACGVNYLQLSPRGSGYMGEDGKAVGHGDLGIFIMRNLLPDPEFKQAVQNVKAWGEEKTVMGDYLPDMKYTSKEDFEAKGCN</sequence>
<dbReference type="KEGG" id="achi:CDG60_17090"/>
<proteinExistence type="predicted"/>
<evidence type="ECO:0000313" key="3">
    <source>
        <dbReference type="Proteomes" id="UP000263753"/>
    </source>
</evidence>
<dbReference type="RefSeq" id="WP_087512070.1">
    <property type="nucleotide sequence ID" value="NZ_CP032134.1"/>
</dbReference>
<gene>
    <name evidence="2" type="ORF">CDG60_17090</name>
</gene>
<evidence type="ECO:0008006" key="4">
    <source>
        <dbReference type="Google" id="ProtNLM"/>
    </source>
</evidence>
<protein>
    <recommendedName>
        <fullName evidence="4">Lipoprotein</fullName>
    </recommendedName>
</protein>
<dbReference type="AlphaFoldDB" id="A0A3B7M6T4"/>
<dbReference type="Proteomes" id="UP000263753">
    <property type="component" value="Chromosome"/>
</dbReference>
<dbReference type="EMBL" id="CP032134">
    <property type="protein sequence ID" value="AXY58119.1"/>
    <property type="molecule type" value="Genomic_DNA"/>
</dbReference>
<keyword evidence="1" id="KW-0732">Signal</keyword>
<accession>A0A3B7M6T4</accession>
<evidence type="ECO:0000256" key="1">
    <source>
        <dbReference type="SAM" id="SignalP"/>
    </source>
</evidence>